<dbReference type="InterPro" id="IPR024072">
    <property type="entry name" value="DHFR-like_dom_sf"/>
</dbReference>
<feature type="domain" description="Bacterial bifunctional deaminase-reductase C-terminal" evidence="1">
    <location>
        <begin position="3"/>
        <end position="177"/>
    </location>
</feature>
<evidence type="ECO:0000313" key="3">
    <source>
        <dbReference type="Proteomes" id="UP000635902"/>
    </source>
</evidence>
<evidence type="ECO:0000313" key="2">
    <source>
        <dbReference type="EMBL" id="MBF4553723.1"/>
    </source>
</evidence>
<sequence>MTRKLVANLFYSVDGVASDPHLFQFDSFDASLGQLMTEALGEITDNVLGRVSYQEWAGYWPEATEGPDAGFANFINGTPKHVASRTLTQEELAWENSQLITGDMLDYLRDLKEQPGGTIAVQGSLSVVRQCVEAGLMDELTLIIHPVIAGNGRRLFEGTETQRLTLLRSQSTENGNIIATYGPREN</sequence>
<dbReference type="Gene3D" id="3.40.430.10">
    <property type="entry name" value="Dihydrofolate Reductase, subunit A"/>
    <property type="match status" value="1"/>
</dbReference>
<evidence type="ECO:0000259" key="1">
    <source>
        <dbReference type="Pfam" id="PF01872"/>
    </source>
</evidence>
<accession>A0ABR9ZJW5</accession>
<dbReference type="RefSeq" id="WP_194556632.1">
    <property type="nucleotide sequence ID" value="NZ_JADKMY010000002.1"/>
</dbReference>
<dbReference type="InterPro" id="IPR002734">
    <property type="entry name" value="RibDG_C"/>
</dbReference>
<name>A0ABR9ZJW5_9CORY</name>
<dbReference type="PANTHER" id="PTHR38011:SF2">
    <property type="entry name" value="BIFUNCTIONAL DEAMINASE-REDUCTASE DOMAIN PROTEIN"/>
    <property type="match status" value="1"/>
</dbReference>
<dbReference type="Pfam" id="PF01872">
    <property type="entry name" value="RibD_C"/>
    <property type="match status" value="1"/>
</dbReference>
<comment type="caution">
    <text evidence="2">The sequence shown here is derived from an EMBL/GenBank/DDBJ whole genome shotgun (WGS) entry which is preliminary data.</text>
</comment>
<dbReference type="SUPFAM" id="SSF53597">
    <property type="entry name" value="Dihydrofolate reductase-like"/>
    <property type="match status" value="1"/>
</dbReference>
<dbReference type="Proteomes" id="UP000635902">
    <property type="component" value="Unassembled WGS sequence"/>
</dbReference>
<proteinExistence type="predicted"/>
<reference evidence="2 3" key="1">
    <citation type="submission" date="2020-10" db="EMBL/GenBank/DDBJ databases">
        <title>Novel species in genus Corynebacterium.</title>
        <authorList>
            <person name="Zhang G."/>
        </authorList>
    </citation>
    <scope>NUCLEOTIDE SEQUENCE [LARGE SCALE GENOMIC DNA]</scope>
    <source>
        <strain evidence="2 3">DSM 45110</strain>
    </source>
</reference>
<dbReference type="EMBL" id="JADKMY010000002">
    <property type="protein sequence ID" value="MBF4553723.1"/>
    <property type="molecule type" value="Genomic_DNA"/>
</dbReference>
<dbReference type="InterPro" id="IPR050765">
    <property type="entry name" value="Riboflavin_Biosynth_HTPR"/>
</dbReference>
<protein>
    <submittedName>
        <fullName evidence="2">Dihydrofolate reductase family protein</fullName>
    </submittedName>
</protein>
<dbReference type="PANTHER" id="PTHR38011">
    <property type="entry name" value="DIHYDROFOLATE REDUCTASE FAMILY PROTEIN (AFU_ORTHOLOGUE AFUA_8G06820)"/>
    <property type="match status" value="1"/>
</dbReference>
<organism evidence="2 3">
    <name type="scientific">Corynebacterium suicordis DSM 45110</name>
    <dbReference type="NCBI Taxonomy" id="1121369"/>
    <lineage>
        <taxon>Bacteria</taxon>
        <taxon>Bacillati</taxon>
        <taxon>Actinomycetota</taxon>
        <taxon>Actinomycetes</taxon>
        <taxon>Mycobacteriales</taxon>
        <taxon>Corynebacteriaceae</taxon>
        <taxon>Corynebacterium</taxon>
    </lineage>
</organism>
<keyword evidence="3" id="KW-1185">Reference proteome</keyword>
<gene>
    <name evidence="2" type="ORF">IRY30_06480</name>
</gene>